<accession>A0A7Z0V0U5</accession>
<reference evidence="2 3" key="1">
    <citation type="journal article" date="2016" name="Genome Biol. Evol.">
        <title>Comparative Genomic Analyses of the Moraxella catarrhalis Serosensitive and Seroresistant Lineages Demonstrate Their Independent Evolution.</title>
        <authorList>
            <person name="Earl J.P."/>
            <person name="de Vries S.P."/>
            <person name="Ahmed A."/>
            <person name="Powell E."/>
            <person name="Schultz M.P."/>
            <person name="Hermans P.W."/>
            <person name="Hill D.J."/>
            <person name="Zhou Z."/>
            <person name="Constantinidou C.I."/>
            <person name="Hu F.Z."/>
            <person name="Bootsma H.J."/>
            <person name="Ehrlich G.D."/>
        </authorList>
    </citation>
    <scope>NUCLEOTIDE SEQUENCE [LARGE SCALE GENOMIC DNA]</scope>
    <source>
        <strain evidence="2 3">Z7574</strain>
    </source>
</reference>
<feature type="transmembrane region" description="Helical" evidence="1">
    <location>
        <begin position="222"/>
        <end position="246"/>
    </location>
</feature>
<dbReference type="Pfam" id="PF03956">
    <property type="entry name" value="Lys_export"/>
    <property type="match status" value="1"/>
</dbReference>
<dbReference type="AlphaFoldDB" id="A0A7Z0V0U5"/>
<feature type="transmembrane region" description="Helical" evidence="1">
    <location>
        <begin position="155"/>
        <end position="176"/>
    </location>
</feature>
<dbReference type="GO" id="GO:0005886">
    <property type="term" value="C:plasma membrane"/>
    <property type="evidence" value="ECO:0007669"/>
    <property type="project" value="TreeGrafter"/>
</dbReference>
<evidence type="ECO:0000313" key="2">
    <source>
        <dbReference type="EMBL" id="OAV02095.1"/>
    </source>
</evidence>
<dbReference type="EMBL" id="LXHE01000002">
    <property type="protein sequence ID" value="OAV02095.1"/>
    <property type="molecule type" value="Genomic_DNA"/>
</dbReference>
<keyword evidence="1" id="KW-0472">Membrane</keyword>
<feature type="transmembrane region" description="Helical" evidence="1">
    <location>
        <begin position="294"/>
        <end position="316"/>
    </location>
</feature>
<dbReference type="PANTHER" id="PTHR35804">
    <property type="entry name" value="LYSINE EXPORTER LYSO"/>
    <property type="match status" value="1"/>
</dbReference>
<feature type="transmembrane region" description="Helical" evidence="1">
    <location>
        <begin position="49"/>
        <end position="68"/>
    </location>
</feature>
<sequence length="320" mass="34263">MLQCQFIFALINLGDWMQGIITLLLILSPMFVGFALPTSQKRVAASERALNYLVYLILIVIGIELGLVEDLAQKVGDIAKYLSTLVVLTIGAGLISLGIFDKYSLKNQPKNQASLTNKPKISLRGSLVQLVCLAIGFVAAKFLPAQFIPPDKTTTVLLMALLFFVGVSLKGSGITLKQALVNKQGLKISAIFMLCTTLSGAVFALLFDEVTFMQGLALASGYGWYSLSGTIMTDAYGAVWGSVALLNDLAREVIALIFIPWVMRYSTSAGVGLGGVTSLDFTLPTILQAGGTHIMPMVISFGFITNVVSPVLMVLFSSFG</sequence>
<dbReference type="Proteomes" id="UP000078446">
    <property type="component" value="Unassembled WGS sequence"/>
</dbReference>
<feature type="transmembrane region" description="Helical" evidence="1">
    <location>
        <begin position="188"/>
        <end position="207"/>
    </location>
</feature>
<keyword evidence="1" id="KW-1133">Transmembrane helix</keyword>
<evidence type="ECO:0000256" key="1">
    <source>
        <dbReference type="SAM" id="Phobius"/>
    </source>
</evidence>
<dbReference type="InterPro" id="IPR005642">
    <property type="entry name" value="LysO"/>
</dbReference>
<feature type="transmembrane region" description="Helical" evidence="1">
    <location>
        <begin position="16"/>
        <end position="37"/>
    </location>
</feature>
<feature type="transmembrane region" description="Helical" evidence="1">
    <location>
        <begin position="80"/>
        <end position="100"/>
    </location>
</feature>
<dbReference type="PANTHER" id="PTHR35804:SF1">
    <property type="entry name" value="LYSINE EXPORTER LYSO"/>
    <property type="match status" value="1"/>
</dbReference>
<proteinExistence type="predicted"/>
<evidence type="ECO:0000313" key="3">
    <source>
        <dbReference type="Proteomes" id="UP000078446"/>
    </source>
</evidence>
<dbReference type="GO" id="GO:0015661">
    <property type="term" value="F:L-lysine efflux transmembrane transporter activity"/>
    <property type="evidence" value="ECO:0007669"/>
    <property type="project" value="InterPro"/>
</dbReference>
<feature type="transmembrane region" description="Helical" evidence="1">
    <location>
        <begin position="121"/>
        <end position="143"/>
    </location>
</feature>
<organism evidence="2 3">
    <name type="scientific">Moraxella catarrhalis</name>
    <name type="common">Branhamella catarrhalis</name>
    <dbReference type="NCBI Taxonomy" id="480"/>
    <lineage>
        <taxon>Bacteria</taxon>
        <taxon>Pseudomonadati</taxon>
        <taxon>Pseudomonadota</taxon>
        <taxon>Gammaproteobacteria</taxon>
        <taxon>Moraxellales</taxon>
        <taxon>Moraxellaceae</taxon>
        <taxon>Moraxella</taxon>
    </lineage>
</organism>
<name>A0A7Z0V0U5_MORCA</name>
<keyword evidence="1" id="KW-0812">Transmembrane</keyword>
<protein>
    <submittedName>
        <fullName evidence="2">Putative surface protein</fullName>
    </submittedName>
</protein>
<comment type="caution">
    <text evidence="2">The sequence shown here is derived from an EMBL/GenBank/DDBJ whole genome shotgun (WGS) entry which is preliminary data.</text>
</comment>
<gene>
    <name evidence="2" type="ORF">AO382_0461</name>
</gene>
<feature type="transmembrane region" description="Helical" evidence="1">
    <location>
        <begin position="253"/>
        <end position="274"/>
    </location>
</feature>